<dbReference type="GO" id="GO:0004674">
    <property type="term" value="F:protein serine/threonine kinase activity"/>
    <property type="evidence" value="ECO:0007669"/>
    <property type="project" value="UniProtKB-KW"/>
</dbReference>
<dbReference type="Proteomes" id="UP000770015">
    <property type="component" value="Unassembled WGS sequence"/>
</dbReference>
<sequence length="408" mass="46282">MSGRRASHPRPVPIVDESAALPPDALVDEEAFSWYEADKWYPIRKGETIQNKYQVLLKLGYGSVSTVWLCRDLIQHKYMTLKVYETGHRQACNEYRVLQHIASIESSHLGAKFVRHALDEFELAGQRGPHKCLVYQPLGLTLGEIRHIAGGQIPGDILKSLAYGMLLALDFLHTEAMVVHTDLQEGNIMISIEDEAFFYEVVEDEWASPSAVKIDKGRIVYTTTSMDIPDDPGSPVIADFGDAQFGEDEYTVEVMPDLYRAPEIILGIAWDEKIDIWAFGLMVSLLVCLLEAANDKLKIWDLFEGKHLFNRRLPSRQASCKPHLARTIELLGPPPPDLLTTGAMTKHFFDEKGKMKTQGGSLEEEEENLEGDEKAEFLAFLRKMLQWRPEDRKSARELLNDPWLRVDT</sequence>
<evidence type="ECO:0000256" key="2">
    <source>
        <dbReference type="ARBA" id="ARBA00022527"/>
    </source>
</evidence>
<comment type="caution">
    <text evidence="10">The sequence shown here is derived from an EMBL/GenBank/DDBJ whole genome shotgun (WGS) entry which is preliminary data.</text>
</comment>
<evidence type="ECO:0000256" key="3">
    <source>
        <dbReference type="ARBA" id="ARBA00022679"/>
    </source>
</evidence>
<evidence type="ECO:0000256" key="7">
    <source>
        <dbReference type="ARBA" id="ARBA00047899"/>
    </source>
</evidence>
<dbReference type="PANTHER" id="PTHR47634:SF9">
    <property type="entry name" value="PROTEIN KINASE DOMAIN-CONTAINING PROTEIN-RELATED"/>
    <property type="match status" value="1"/>
</dbReference>
<organism evidence="10 11">
    <name type="scientific">Plectosphaerella plurivora</name>
    <dbReference type="NCBI Taxonomy" id="936078"/>
    <lineage>
        <taxon>Eukaryota</taxon>
        <taxon>Fungi</taxon>
        <taxon>Dikarya</taxon>
        <taxon>Ascomycota</taxon>
        <taxon>Pezizomycotina</taxon>
        <taxon>Sordariomycetes</taxon>
        <taxon>Hypocreomycetidae</taxon>
        <taxon>Glomerellales</taxon>
        <taxon>Plectosphaerellaceae</taxon>
        <taxon>Plectosphaerella</taxon>
    </lineage>
</organism>
<evidence type="ECO:0000256" key="6">
    <source>
        <dbReference type="ARBA" id="ARBA00022840"/>
    </source>
</evidence>
<dbReference type="GO" id="GO:0000245">
    <property type="term" value="P:spliceosomal complex assembly"/>
    <property type="evidence" value="ECO:0007669"/>
    <property type="project" value="TreeGrafter"/>
</dbReference>
<dbReference type="InterPro" id="IPR000719">
    <property type="entry name" value="Prot_kinase_dom"/>
</dbReference>
<evidence type="ECO:0000313" key="11">
    <source>
        <dbReference type="Proteomes" id="UP000770015"/>
    </source>
</evidence>
<dbReference type="AlphaFoldDB" id="A0A9P8V194"/>
<evidence type="ECO:0000256" key="1">
    <source>
        <dbReference type="ARBA" id="ARBA00012513"/>
    </source>
</evidence>
<keyword evidence="4" id="KW-0547">Nucleotide-binding</keyword>
<dbReference type="InterPro" id="IPR051334">
    <property type="entry name" value="SRPK"/>
</dbReference>
<dbReference type="EC" id="2.7.11.1" evidence="1"/>
<protein>
    <recommendedName>
        <fullName evidence="1">non-specific serine/threonine protein kinase</fullName>
        <ecNumber evidence="1">2.7.11.1</ecNumber>
    </recommendedName>
</protein>
<dbReference type="SMART" id="SM00220">
    <property type="entry name" value="S_TKc"/>
    <property type="match status" value="1"/>
</dbReference>
<feature type="domain" description="Protein kinase" evidence="9">
    <location>
        <begin position="53"/>
        <end position="404"/>
    </location>
</feature>
<dbReference type="InterPro" id="IPR011009">
    <property type="entry name" value="Kinase-like_dom_sf"/>
</dbReference>
<gene>
    <name evidence="10" type="ORF">F5X68DRAFT_144548</name>
</gene>
<dbReference type="PANTHER" id="PTHR47634">
    <property type="entry name" value="PROTEIN KINASE DOMAIN-CONTAINING PROTEIN-RELATED"/>
    <property type="match status" value="1"/>
</dbReference>
<keyword evidence="2 10" id="KW-0723">Serine/threonine-protein kinase</keyword>
<dbReference type="GO" id="GO:0050684">
    <property type="term" value="P:regulation of mRNA processing"/>
    <property type="evidence" value="ECO:0007669"/>
    <property type="project" value="TreeGrafter"/>
</dbReference>
<dbReference type="Pfam" id="PF00069">
    <property type="entry name" value="Pkinase"/>
    <property type="match status" value="1"/>
</dbReference>
<comment type="catalytic activity">
    <reaction evidence="8">
        <text>L-seryl-[protein] + ATP = O-phospho-L-seryl-[protein] + ADP + H(+)</text>
        <dbReference type="Rhea" id="RHEA:17989"/>
        <dbReference type="Rhea" id="RHEA-COMP:9863"/>
        <dbReference type="Rhea" id="RHEA-COMP:11604"/>
        <dbReference type="ChEBI" id="CHEBI:15378"/>
        <dbReference type="ChEBI" id="CHEBI:29999"/>
        <dbReference type="ChEBI" id="CHEBI:30616"/>
        <dbReference type="ChEBI" id="CHEBI:83421"/>
        <dbReference type="ChEBI" id="CHEBI:456216"/>
        <dbReference type="EC" id="2.7.11.1"/>
    </reaction>
</comment>
<dbReference type="PROSITE" id="PS50011">
    <property type="entry name" value="PROTEIN_KINASE_DOM"/>
    <property type="match status" value="1"/>
</dbReference>
<dbReference type="SUPFAM" id="SSF56112">
    <property type="entry name" value="Protein kinase-like (PK-like)"/>
    <property type="match status" value="1"/>
</dbReference>
<keyword evidence="5 10" id="KW-0418">Kinase</keyword>
<evidence type="ECO:0000313" key="10">
    <source>
        <dbReference type="EMBL" id="KAH6663297.1"/>
    </source>
</evidence>
<dbReference type="EMBL" id="JAGSXJ010000043">
    <property type="protein sequence ID" value="KAH6663297.1"/>
    <property type="molecule type" value="Genomic_DNA"/>
</dbReference>
<keyword evidence="6" id="KW-0067">ATP-binding</keyword>
<dbReference type="Gene3D" id="1.10.510.10">
    <property type="entry name" value="Transferase(Phosphotransferase) domain 1"/>
    <property type="match status" value="1"/>
</dbReference>
<keyword evidence="3" id="KW-0808">Transferase</keyword>
<dbReference type="GO" id="GO:0005524">
    <property type="term" value="F:ATP binding"/>
    <property type="evidence" value="ECO:0007669"/>
    <property type="project" value="UniProtKB-KW"/>
</dbReference>
<name>A0A9P8V194_9PEZI</name>
<dbReference type="Gene3D" id="3.30.200.20">
    <property type="entry name" value="Phosphorylase Kinase, domain 1"/>
    <property type="match status" value="1"/>
</dbReference>
<evidence type="ECO:0000259" key="9">
    <source>
        <dbReference type="PROSITE" id="PS50011"/>
    </source>
</evidence>
<proteinExistence type="predicted"/>
<keyword evidence="11" id="KW-1185">Reference proteome</keyword>
<evidence type="ECO:0000256" key="4">
    <source>
        <dbReference type="ARBA" id="ARBA00022741"/>
    </source>
</evidence>
<evidence type="ECO:0000256" key="5">
    <source>
        <dbReference type="ARBA" id="ARBA00022777"/>
    </source>
</evidence>
<evidence type="ECO:0000256" key="8">
    <source>
        <dbReference type="ARBA" id="ARBA00048679"/>
    </source>
</evidence>
<accession>A0A9P8V194</accession>
<dbReference type="OrthoDB" id="5979581at2759"/>
<comment type="catalytic activity">
    <reaction evidence="7">
        <text>L-threonyl-[protein] + ATP = O-phospho-L-threonyl-[protein] + ADP + H(+)</text>
        <dbReference type="Rhea" id="RHEA:46608"/>
        <dbReference type="Rhea" id="RHEA-COMP:11060"/>
        <dbReference type="Rhea" id="RHEA-COMP:11605"/>
        <dbReference type="ChEBI" id="CHEBI:15378"/>
        <dbReference type="ChEBI" id="CHEBI:30013"/>
        <dbReference type="ChEBI" id="CHEBI:30616"/>
        <dbReference type="ChEBI" id="CHEBI:61977"/>
        <dbReference type="ChEBI" id="CHEBI:456216"/>
        <dbReference type="EC" id="2.7.11.1"/>
    </reaction>
</comment>
<reference evidence="10" key="1">
    <citation type="journal article" date="2021" name="Nat. Commun.">
        <title>Genetic determinants of endophytism in the Arabidopsis root mycobiome.</title>
        <authorList>
            <person name="Mesny F."/>
            <person name="Miyauchi S."/>
            <person name="Thiergart T."/>
            <person name="Pickel B."/>
            <person name="Atanasova L."/>
            <person name="Karlsson M."/>
            <person name="Huettel B."/>
            <person name="Barry K.W."/>
            <person name="Haridas S."/>
            <person name="Chen C."/>
            <person name="Bauer D."/>
            <person name="Andreopoulos W."/>
            <person name="Pangilinan J."/>
            <person name="LaButti K."/>
            <person name="Riley R."/>
            <person name="Lipzen A."/>
            <person name="Clum A."/>
            <person name="Drula E."/>
            <person name="Henrissat B."/>
            <person name="Kohler A."/>
            <person name="Grigoriev I.V."/>
            <person name="Martin F.M."/>
            <person name="Hacquard S."/>
        </authorList>
    </citation>
    <scope>NUCLEOTIDE SEQUENCE</scope>
    <source>
        <strain evidence="10">MPI-SDFR-AT-0117</strain>
    </source>
</reference>